<keyword evidence="2" id="KW-0805">Transcription regulation</keyword>
<evidence type="ECO:0000259" key="5">
    <source>
        <dbReference type="PROSITE" id="PS50931"/>
    </source>
</evidence>
<accession>A0ABV5I3G7</accession>
<dbReference type="SUPFAM" id="SSF53850">
    <property type="entry name" value="Periplasmic binding protein-like II"/>
    <property type="match status" value="1"/>
</dbReference>
<evidence type="ECO:0000256" key="4">
    <source>
        <dbReference type="ARBA" id="ARBA00023163"/>
    </source>
</evidence>
<dbReference type="InterPro" id="IPR005119">
    <property type="entry name" value="LysR_subst-bd"/>
</dbReference>
<dbReference type="EMBL" id="JBHMEC010000026">
    <property type="protein sequence ID" value="MFB9151232.1"/>
    <property type="molecule type" value="Genomic_DNA"/>
</dbReference>
<reference evidence="6 7" key="1">
    <citation type="submission" date="2024-09" db="EMBL/GenBank/DDBJ databases">
        <authorList>
            <person name="Sun Q."/>
            <person name="Mori K."/>
        </authorList>
    </citation>
    <scope>NUCLEOTIDE SEQUENCE [LARGE SCALE GENOMIC DNA]</scope>
    <source>
        <strain evidence="6 7">CECT 9424</strain>
    </source>
</reference>
<sequence length="299" mass="32377">MNLQQLETFLWLARLQSFTRTAQRLNATQSTISMRVSDLERELGVQLVDRSQRQIHITGKGLDLMVYAERMHKLVSDIRSQVGDPAKIGGTIRIAAAELVALTWLPGLVSRLNALYPGSKVELEVGLRGTSHSRLKSGELQLCILPVFGAETPGFEYTSLGEVDFRFMASPGFDRGGNPFSPADIAGLPLIMLGPNSVVAELQLDWFRRNGVTPGTVTQSNSMEISAGLVRSGLGVSFLPLDYYAADIAAGRMICLETSPAISAVPFCVIQSANAPSYVDDITTVIKEVVRSLDPPAQA</sequence>
<dbReference type="PROSITE" id="PS50931">
    <property type="entry name" value="HTH_LYSR"/>
    <property type="match status" value="1"/>
</dbReference>
<keyword evidence="4" id="KW-0804">Transcription</keyword>
<proteinExistence type="inferred from homology"/>
<dbReference type="CDD" id="cd05466">
    <property type="entry name" value="PBP2_LTTR_substrate"/>
    <property type="match status" value="1"/>
</dbReference>
<evidence type="ECO:0000313" key="6">
    <source>
        <dbReference type="EMBL" id="MFB9151232.1"/>
    </source>
</evidence>
<feature type="domain" description="HTH lysR-type" evidence="5">
    <location>
        <begin position="1"/>
        <end position="58"/>
    </location>
</feature>
<dbReference type="PRINTS" id="PR00039">
    <property type="entry name" value="HTHLYSR"/>
</dbReference>
<dbReference type="Gene3D" id="3.40.190.10">
    <property type="entry name" value="Periplasmic binding protein-like II"/>
    <property type="match status" value="2"/>
</dbReference>
<dbReference type="InterPro" id="IPR036388">
    <property type="entry name" value="WH-like_DNA-bd_sf"/>
</dbReference>
<gene>
    <name evidence="6" type="ORF">ACFFU4_15885</name>
</gene>
<evidence type="ECO:0000256" key="1">
    <source>
        <dbReference type="ARBA" id="ARBA00009437"/>
    </source>
</evidence>
<name>A0ABV5I3G7_9RHOB</name>
<dbReference type="PANTHER" id="PTHR30126">
    <property type="entry name" value="HTH-TYPE TRANSCRIPTIONAL REGULATOR"/>
    <property type="match status" value="1"/>
</dbReference>
<dbReference type="Gene3D" id="1.10.10.10">
    <property type="entry name" value="Winged helix-like DNA-binding domain superfamily/Winged helix DNA-binding domain"/>
    <property type="match status" value="1"/>
</dbReference>
<dbReference type="InterPro" id="IPR036390">
    <property type="entry name" value="WH_DNA-bd_sf"/>
</dbReference>
<dbReference type="Pfam" id="PF03466">
    <property type="entry name" value="LysR_substrate"/>
    <property type="match status" value="1"/>
</dbReference>
<evidence type="ECO:0000256" key="3">
    <source>
        <dbReference type="ARBA" id="ARBA00023125"/>
    </source>
</evidence>
<dbReference type="PANTHER" id="PTHR30126:SF77">
    <property type="entry name" value="TRANSCRIPTIONAL REGULATORY PROTEIN"/>
    <property type="match status" value="1"/>
</dbReference>
<dbReference type="RefSeq" id="WP_377070808.1">
    <property type="nucleotide sequence ID" value="NZ_JBHMEC010000026.1"/>
</dbReference>
<evidence type="ECO:0000313" key="7">
    <source>
        <dbReference type="Proteomes" id="UP001589670"/>
    </source>
</evidence>
<dbReference type="InterPro" id="IPR000847">
    <property type="entry name" value="LysR_HTH_N"/>
</dbReference>
<organism evidence="6 7">
    <name type="scientific">Roseovarius ramblicola</name>
    <dbReference type="NCBI Taxonomy" id="2022336"/>
    <lineage>
        <taxon>Bacteria</taxon>
        <taxon>Pseudomonadati</taxon>
        <taxon>Pseudomonadota</taxon>
        <taxon>Alphaproteobacteria</taxon>
        <taxon>Rhodobacterales</taxon>
        <taxon>Roseobacteraceae</taxon>
        <taxon>Roseovarius</taxon>
    </lineage>
</organism>
<keyword evidence="7" id="KW-1185">Reference proteome</keyword>
<evidence type="ECO:0000256" key="2">
    <source>
        <dbReference type="ARBA" id="ARBA00023015"/>
    </source>
</evidence>
<protein>
    <submittedName>
        <fullName evidence="6">LysR family transcriptional regulator</fullName>
    </submittedName>
</protein>
<comment type="similarity">
    <text evidence="1">Belongs to the LysR transcriptional regulatory family.</text>
</comment>
<dbReference type="Proteomes" id="UP001589670">
    <property type="component" value="Unassembled WGS sequence"/>
</dbReference>
<dbReference type="SUPFAM" id="SSF46785">
    <property type="entry name" value="Winged helix' DNA-binding domain"/>
    <property type="match status" value="1"/>
</dbReference>
<dbReference type="Pfam" id="PF00126">
    <property type="entry name" value="HTH_1"/>
    <property type="match status" value="1"/>
</dbReference>
<comment type="caution">
    <text evidence="6">The sequence shown here is derived from an EMBL/GenBank/DDBJ whole genome shotgun (WGS) entry which is preliminary data.</text>
</comment>
<keyword evidence="3" id="KW-0238">DNA-binding</keyword>